<dbReference type="AlphaFoldDB" id="A0A382MJG9"/>
<dbReference type="EMBL" id="UINC01093452">
    <property type="protein sequence ID" value="SVC47887.1"/>
    <property type="molecule type" value="Genomic_DNA"/>
</dbReference>
<gene>
    <name evidence="1" type="ORF">METZ01_LOCUS300741</name>
</gene>
<proteinExistence type="predicted"/>
<accession>A0A382MJG9</accession>
<organism evidence="1">
    <name type="scientific">marine metagenome</name>
    <dbReference type="NCBI Taxonomy" id="408172"/>
    <lineage>
        <taxon>unclassified sequences</taxon>
        <taxon>metagenomes</taxon>
        <taxon>ecological metagenomes</taxon>
    </lineage>
</organism>
<protein>
    <submittedName>
        <fullName evidence="1">Uncharacterized protein</fullName>
    </submittedName>
</protein>
<evidence type="ECO:0000313" key="1">
    <source>
        <dbReference type="EMBL" id="SVC47887.1"/>
    </source>
</evidence>
<reference evidence="1" key="1">
    <citation type="submission" date="2018-05" db="EMBL/GenBank/DDBJ databases">
        <authorList>
            <person name="Lanie J.A."/>
            <person name="Ng W.-L."/>
            <person name="Kazmierczak K.M."/>
            <person name="Andrzejewski T.M."/>
            <person name="Davidsen T.M."/>
            <person name="Wayne K.J."/>
            <person name="Tettelin H."/>
            <person name="Glass J.I."/>
            <person name="Rusch D."/>
            <person name="Podicherti R."/>
            <person name="Tsui H.-C.T."/>
            <person name="Winkler M.E."/>
        </authorList>
    </citation>
    <scope>NUCLEOTIDE SEQUENCE</scope>
</reference>
<name>A0A382MJG9_9ZZZZ</name>
<sequence>MQQLGFDFITTKEEETEYIRLLLIGYDLLKDFADCEKDLGYINKRVKALRDGIKDCESDIQEYSQPDNKPIIIRNYLIRTACKLQIELWNRELLPLRDYENKLLSEMELISLNMRNKAITVFNQTLDTVRLSKGKEPKIFTGLSVVEG</sequence>